<reference evidence="1" key="2">
    <citation type="journal article" date="2015" name="Data Brief">
        <title>Shoot transcriptome of the giant reed, Arundo donax.</title>
        <authorList>
            <person name="Barrero R.A."/>
            <person name="Guerrero F.D."/>
            <person name="Moolhuijzen P."/>
            <person name="Goolsby J.A."/>
            <person name="Tidwell J."/>
            <person name="Bellgard S.E."/>
            <person name="Bellgard M.I."/>
        </authorList>
    </citation>
    <scope>NUCLEOTIDE SEQUENCE</scope>
    <source>
        <tissue evidence="1">Shoot tissue taken approximately 20 cm above the soil surface</tissue>
    </source>
</reference>
<dbReference type="AlphaFoldDB" id="A0A0A9FSX2"/>
<protein>
    <submittedName>
        <fullName evidence="1">Uncharacterized protein</fullName>
    </submittedName>
</protein>
<reference evidence="1" key="1">
    <citation type="submission" date="2014-09" db="EMBL/GenBank/DDBJ databases">
        <authorList>
            <person name="Magalhaes I.L.F."/>
            <person name="Oliveira U."/>
            <person name="Santos F.R."/>
            <person name="Vidigal T.H.D.A."/>
            <person name="Brescovit A.D."/>
            <person name="Santos A.J."/>
        </authorList>
    </citation>
    <scope>NUCLEOTIDE SEQUENCE</scope>
    <source>
        <tissue evidence="1">Shoot tissue taken approximately 20 cm above the soil surface</tissue>
    </source>
</reference>
<dbReference type="EMBL" id="GBRH01186488">
    <property type="protein sequence ID" value="JAE11408.1"/>
    <property type="molecule type" value="Transcribed_RNA"/>
</dbReference>
<accession>A0A0A9FSX2</accession>
<name>A0A0A9FSX2_ARUDO</name>
<sequence>MHIILIKNSNPKNMLSQGTSCLTAYIISHSKVVSLPNAHRSEVFHQISGSPNIYISLSTTVPRLNVRCDCL</sequence>
<proteinExistence type="predicted"/>
<organism evidence="1">
    <name type="scientific">Arundo donax</name>
    <name type="common">Giant reed</name>
    <name type="synonym">Donax arundinaceus</name>
    <dbReference type="NCBI Taxonomy" id="35708"/>
    <lineage>
        <taxon>Eukaryota</taxon>
        <taxon>Viridiplantae</taxon>
        <taxon>Streptophyta</taxon>
        <taxon>Embryophyta</taxon>
        <taxon>Tracheophyta</taxon>
        <taxon>Spermatophyta</taxon>
        <taxon>Magnoliopsida</taxon>
        <taxon>Liliopsida</taxon>
        <taxon>Poales</taxon>
        <taxon>Poaceae</taxon>
        <taxon>PACMAD clade</taxon>
        <taxon>Arundinoideae</taxon>
        <taxon>Arundineae</taxon>
        <taxon>Arundo</taxon>
    </lineage>
</organism>
<evidence type="ECO:0000313" key="1">
    <source>
        <dbReference type="EMBL" id="JAE11408.1"/>
    </source>
</evidence>